<keyword evidence="2" id="KW-1185">Reference proteome</keyword>
<dbReference type="SUPFAM" id="SSF101898">
    <property type="entry name" value="NHL repeat"/>
    <property type="match status" value="1"/>
</dbReference>
<dbReference type="InterPro" id="IPR011042">
    <property type="entry name" value="6-blade_b-propeller_TolB-like"/>
</dbReference>
<dbReference type="Pfam" id="PF06739">
    <property type="entry name" value="SBBP"/>
    <property type="match status" value="1"/>
</dbReference>
<dbReference type="OrthoDB" id="6130742at2759"/>
<dbReference type="Gene3D" id="2.120.10.30">
    <property type="entry name" value="TolB, C-terminal domain"/>
    <property type="match status" value="1"/>
</dbReference>
<gene>
    <name evidence="1" type="ORF">MCOR_41405</name>
</gene>
<evidence type="ECO:0000313" key="1">
    <source>
        <dbReference type="EMBL" id="CAC5407975.1"/>
    </source>
</evidence>
<dbReference type="EMBL" id="CACVKT020007482">
    <property type="protein sequence ID" value="CAC5407975.1"/>
    <property type="molecule type" value="Genomic_DNA"/>
</dbReference>
<name>A0A6J8DIW1_MYTCO</name>
<dbReference type="AlphaFoldDB" id="A0A6J8DIW1"/>
<dbReference type="Proteomes" id="UP000507470">
    <property type="component" value="Unassembled WGS sequence"/>
</dbReference>
<evidence type="ECO:0000313" key="2">
    <source>
        <dbReference type="Proteomes" id="UP000507470"/>
    </source>
</evidence>
<dbReference type="InterPro" id="IPR010620">
    <property type="entry name" value="SBBP_repeat"/>
</dbReference>
<organism evidence="1 2">
    <name type="scientific">Mytilus coruscus</name>
    <name type="common">Sea mussel</name>
    <dbReference type="NCBI Taxonomy" id="42192"/>
    <lineage>
        <taxon>Eukaryota</taxon>
        <taxon>Metazoa</taxon>
        <taxon>Spiralia</taxon>
        <taxon>Lophotrochozoa</taxon>
        <taxon>Mollusca</taxon>
        <taxon>Bivalvia</taxon>
        <taxon>Autobranchia</taxon>
        <taxon>Pteriomorphia</taxon>
        <taxon>Mytilida</taxon>
        <taxon>Mytiloidea</taxon>
        <taxon>Mytilidae</taxon>
        <taxon>Mytilinae</taxon>
        <taxon>Mytilus</taxon>
    </lineage>
</organism>
<accession>A0A6J8DIW1</accession>
<reference evidence="1 2" key="1">
    <citation type="submission" date="2020-06" db="EMBL/GenBank/DDBJ databases">
        <authorList>
            <person name="Li R."/>
            <person name="Bekaert M."/>
        </authorList>
    </citation>
    <scope>NUCLEOTIDE SEQUENCE [LARGE SCALE GENOMIC DNA]</scope>
    <source>
        <strain evidence="2">wild</strain>
    </source>
</reference>
<proteinExistence type="predicted"/>
<sequence length="282" mass="31210">MIKVDNNEKHISLSWKSDNSALIFKSILGAKSIENISARLMCTINTNRDRLTGCAMSEAGSLLFLQLYQNKLLKYEPNGKFTSESGILPDQDYFGFDLAVVDSHIVAISCGGNPSTQICLINLKSAELHQILCLGDWCYGLSFHNGSVICCTHDKGIKIFDRSCQNSTNIRLLPNVPNRVDETYVTSNEIGIFHSNWGDNSVVCYNFSGQVQWTYSDSLLRKPYGITLDSYSNIYVAGSASNNVVVISKDGKQAKQLIGPSDGILNPRAVFFHKNQKRTSCS</sequence>
<protein>
    <submittedName>
        <fullName evidence="1">Uncharacterized protein</fullName>
    </submittedName>
</protein>